<gene>
    <name evidence="1" type="ORF">KUF71_014963</name>
</gene>
<dbReference type="EMBL" id="JAHWGI010001269">
    <property type="protein sequence ID" value="KAK3926627.1"/>
    <property type="molecule type" value="Genomic_DNA"/>
</dbReference>
<evidence type="ECO:0000313" key="2">
    <source>
        <dbReference type="Proteomes" id="UP001219518"/>
    </source>
</evidence>
<reference evidence="1" key="1">
    <citation type="submission" date="2021-07" db="EMBL/GenBank/DDBJ databases">
        <authorList>
            <person name="Catto M.A."/>
            <person name="Jacobson A."/>
            <person name="Kennedy G."/>
            <person name="Labadie P."/>
            <person name="Hunt B.G."/>
            <person name="Srinivasan R."/>
        </authorList>
    </citation>
    <scope>NUCLEOTIDE SEQUENCE</scope>
    <source>
        <strain evidence="1">PL_HMW_Pooled</strain>
        <tissue evidence="1">Head</tissue>
    </source>
</reference>
<dbReference type="Proteomes" id="UP001219518">
    <property type="component" value="Unassembled WGS sequence"/>
</dbReference>
<dbReference type="AlphaFoldDB" id="A0AAE1HSJ0"/>
<sequence length="148" mass="16611">MRLLKCRGGVTRGRGLTKSSVTQFILTRHALVDLSAAIEEYSGVHTGTSEQHVELRVGRQERDCRDLKKFCNWLKNTTHSLTGEGITSAWCASTPDSLALPRAVLFPCQRTGAPPHKAKDAPDQKSQFYFNKMVTLDLTQDDLKRFFT</sequence>
<keyword evidence="2" id="KW-1185">Reference proteome</keyword>
<protein>
    <submittedName>
        <fullName evidence="1">Glutamate-1-semialdehyde 2,1-aminomutase 1</fullName>
    </submittedName>
</protein>
<name>A0AAE1HSJ0_9NEOP</name>
<comment type="caution">
    <text evidence="1">The sequence shown here is derived from an EMBL/GenBank/DDBJ whole genome shotgun (WGS) entry which is preliminary data.</text>
</comment>
<evidence type="ECO:0000313" key="1">
    <source>
        <dbReference type="EMBL" id="KAK3926627.1"/>
    </source>
</evidence>
<reference evidence="1" key="2">
    <citation type="journal article" date="2023" name="BMC Genomics">
        <title>Pest status, molecular evolution, and epigenetic factors derived from the genome assembly of Frankliniella fusca, a thysanopteran phytovirus vector.</title>
        <authorList>
            <person name="Catto M.A."/>
            <person name="Labadie P.E."/>
            <person name="Jacobson A.L."/>
            <person name="Kennedy G.G."/>
            <person name="Srinivasan R."/>
            <person name="Hunt B.G."/>
        </authorList>
    </citation>
    <scope>NUCLEOTIDE SEQUENCE</scope>
    <source>
        <strain evidence="1">PL_HMW_Pooled</strain>
    </source>
</reference>
<accession>A0AAE1HSJ0</accession>
<proteinExistence type="predicted"/>
<organism evidence="1 2">
    <name type="scientific">Frankliniella fusca</name>
    <dbReference type="NCBI Taxonomy" id="407009"/>
    <lineage>
        <taxon>Eukaryota</taxon>
        <taxon>Metazoa</taxon>
        <taxon>Ecdysozoa</taxon>
        <taxon>Arthropoda</taxon>
        <taxon>Hexapoda</taxon>
        <taxon>Insecta</taxon>
        <taxon>Pterygota</taxon>
        <taxon>Neoptera</taxon>
        <taxon>Paraneoptera</taxon>
        <taxon>Thysanoptera</taxon>
        <taxon>Terebrantia</taxon>
        <taxon>Thripoidea</taxon>
        <taxon>Thripidae</taxon>
        <taxon>Frankliniella</taxon>
    </lineage>
</organism>